<dbReference type="STRING" id="1296096.A0A1B9HT14"/>
<gene>
    <name evidence="1" type="ORF">I206_07647</name>
</gene>
<proteinExistence type="predicted"/>
<reference evidence="1" key="1">
    <citation type="submission" date="2013-07" db="EMBL/GenBank/DDBJ databases">
        <title>The Genome Sequence of Cryptococcus pinus CBS10737.</title>
        <authorList>
            <consortium name="The Broad Institute Genome Sequencing Platform"/>
            <person name="Cuomo C."/>
            <person name="Litvintseva A."/>
            <person name="Chen Y."/>
            <person name="Heitman J."/>
            <person name="Sun S."/>
            <person name="Springer D."/>
            <person name="Dromer F."/>
            <person name="Young S.K."/>
            <person name="Zeng Q."/>
            <person name="Gargeya S."/>
            <person name="Fitzgerald M."/>
            <person name="Abouelleil A."/>
            <person name="Alvarado L."/>
            <person name="Berlin A.M."/>
            <person name="Chapman S.B."/>
            <person name="Dewar J."/>
            <person name="Goldberg J."/>
            <person name="Griggs A."/>
            <person name="Gujja S."/>
            <person name="Hansen M."/>
            <person name="Howarth C."/>
            <person name="Imamovic A."/>
            <person name="Larimer J."/>
            <person name="McCowan C."/>
            <person name="Murphy C."/>
            <person name="Pearson M."/>
            <person name="Priest M."/>
            <person name="Roberts A."/>
            <person name="Saif S."/>
            <person name="Shea T."/>
            <person name="Sykes S."/>
            <person name="Wortman J."/>
            <person name="Nusbaum C."/>
            <person name="Birren B."/>
        </authorList>
    </citation>
    <scope>NUCLEOTIDE SEQUENCE [LARGE SCALE GENOMIC DNA]</scope>
    <source>
        <strain evidence="1">CBS 10737</strain>
    </source>
</reference>
<dbReference type="EMBL" id="KI894017">
    <property type="protein sequence ID" value="OCF46413.1"/>
    <property type="molecule type" value="Genomic_DNA"/>
</dbReference>
<organism evidence="1">
    <name type="scientific">Kwoniella pini CBS 10737</name>
    <dbReference type="NCBI Taxonomy" id="1296096"/>
    <lineage>
        <taxon>Eukaryota</taxon>
        <taxon>Fungi</taxon>
        <taxon>Dikarya</taxon>
        <taxon>Basidiomycota</taxon>
        <taxon>Agaricomycotina</taxon>
        <taxon>Tremellomycetes</taxon>
        <taxon>Tremellales</taxon>
        <taxon>Cryptococcaceae</taxon>
        <taxon>Kwoniella</taxon>
    </lineage>
</organism>
<accession>A0A1B9HT14</accession>
<evidence type="ECO:0000313" key="1">
    <source>
        <dbReference type="EMBL" id="OCF46413.1"/>
    </source>
</evidence>
<protein>
    <recommendedName>
        <fullName evidence="2">Aminoglycoside phosphotransferase domain-containing protein</fullName>
    </recommendedName>
</protein>
<reference evidence="1" key="2">
    <citation type="submission" date="2016-07" db="EMBL/GenBank/DDBJ databases">
        <title>Evolution of pathogenesis and genome organization in the Tremellales.</title>
        <authorList>
            <person name="Cuomo C."/>
            <person name="Litvintseva A."/>
            <person name="Heitman J."/>
            <person name="Chen Y."/>
            <person name="Sun S."/>
            <person name="Springer D."/>
            <person name="Dromer F."/>
            <person name="Young S."/>
            <person name="Zeng Q."/>
            <person name="Chapman S."/>
            <person name="Gujja S."/>
            <person name="Saif S."/>
            <person name="Birren B."/>
        </authorList>
    </citation>
    <scope>NUCLEOTIDE SEQUENCE</scope>
    <source>
        <strain evidence="1">CBS 10737</strain>
    </source>
</reference>
<sequence>MLDTNMNGPVNYHFPISFDDGVKWLLRVRQMSPTPSPRAFPLDILVREVATLRYMNQCAFWVPNAWLEGSIMSASTDSDDDSNTTVRRNYQNDVIGSLTYPDFDLSASPIVGPFVTLNTLHDLEAPYFVGPFRSNQERYTAHVNLALQYIAEGRICTRSPLDAYLWHLQLRELVATCPELAEPIVHGYIKHPDAKGDHILVDEIGKLIAVIDWQWLVFIAIKSCRGPQTDKLYRVHVTTKVDAFEASY</sequence>
<dbReference type="AlphaFoldDB" id="A0A1B9HT14"/>
<name>A0A1B9HT14_9TREE</name>
<dbReference type="OrthoDB" id="5327538at2759"/>
<evidence type="ECO:0008006" key="2">
    <source>
        <dbReference type="Google" id="ProtNLM"/>
    </source>
</evidence>